<feature type="domain" description="C2H2-type" evidence="7">
    <location>
        <begin position="555"/>
        <end position="582"/>
    </location>
</feature>
<dbReference type="InterPro" id="IPR036236">
    <property type="entry name" value="Znf_C2H2_sf"/>
</dbReference>
<feature type="domain" description="C2H2-type" evidence="7">
    <location>
        <begin position="639"/>
        <end position="665"/>
    </location>
</feature>
<feature type="domain" description="C2H2-type" evidence="7">
    <location>
        <begin position="200"/>
        <end position="227"/>
    </location>
</feature>
<evidence type="ECO:0000256" key="1">
    <source>
        <dbReference type="ARBA" id="ARBA00022723"/>
    </source>
</evidence>
<evidence type="ECO:0000256" key="2">
    <source>
        <dbReference type="ARBA" id="ARBA00022737"/>
    </source>
</evidence>
<feature type="domain" description="C2H2-type" evidence="7">
    <location>
        <begin position="499"/>
        <end position="526"/>
    </location>
</feature>
<sequence length="665" mass="73961">MTGLQSAAVVMSLRRRGIASGCAVCLLLAKVKPPTFEGRNVGVQYEEPAVSLCGVFQGVAVLALSRPCWSAAIKSPPPQSWPRMKPFLWNTTPVCLCCKGRRAYGIAARIYLGFFVWVSKMSKINSNDRPEDPSQLGVSIKQEITCAGSDTEQEPAKSPRASASPRRVYQLTICGVCGKTFSLPWNFTAHQRVHTGEKPYSCRLCGRRFSQLSNQRSHERTHRDPGPGRAVALLRIPPRPPSQQHRDPAVYPCQECGRRFVGFGRVPGHQQSQEAVPCEQDSPKETPARPKSGGPPSQYAADPSDVTRIWRLNSKYQTDINTAASVKNGSSDYSVVYTASASPKPFVCPDCGKTFSLPWNFTAHQRVHTGEKPYSCRLCGRRFSQMSNQRSHERTHRDPGPGRAVALLRIPSGPPASFPCQHCGQIFVGFGGVPGHRSKARTGAGEFPDCGKGHAQFGHFKTHQQTHTGEKPYRCSDCGKSFRHSGTLKAHQRIHDKPYRCSDCGKCFSRVDHLETHQRTHTGEKPYRCSDCGKSFSRLHHFQIHQRIHTGEKPYRCTTCRKCFNNPGSLKVHQRTHTGEKPYRCSDCGKSFSNLGSLKVHQRFHTGEKPYRCSDCGKSFSHSGDMKKHQRTHTGEKPYCCSDCGKSFSRTGGLVSHQQIHKKLS</sequence>
<keyword evidence="9" id="KW-1185">Reference proteome</keyword>
<dbReference type="Proteomes" id="UP001166093">
    <property type="component" value="Unassembled WGS sequence"/>
</dbReference>
<dbReference type="PANTHER" id="PTHR24381:SF445">
    <property type="entry name" value="GASTRULA ZINC FINGER PROTEIN XLCGF28.1-LIKE-RELATED"/>
    <property type="match status" value="1"/>
</dbReference>
<dbReference type="Gene3D" id="3.30.160.60">
    <property type="entry name" value="Classic Zinc Finger"/>
    <property type="match status" value="12"/>
</dbReference>
<feature type="domain" description="C2H2-type" evidence="7">
    <location>
        <begin position="527"/>
        <end position="554"/>
    </location>
</feature>
<accession>A0ABS2Y0A1</accession>
<keyword evidence="3 5" id="KW-0863">Zinc-finger</keyword>
<dbReference type="Pfam" id="PF00096">
    <property type="entry name" value="zf-C2H2"/>
    <property type="match status" value="11"/>
</dbReference>
<proteinExistence type="predicted"/>
<evidence type="ECO:0000256" key="5">
    <source>
        <dbReference type="PROSITE-ProRule" id="PRU00042"/>
    </source>
</evidence>
<dbReference type="PANTHER" id="PTHR24381">
    <property type="entry name" value="ZINC FINGER PROTEIN"/>
    <property type="match status" value="1"/>
</dbReference>
<evidence type="ECO:0000256" key="3">
    <source>
        <dbReference type="ARBA" id="ARBA00022771"/>
    </source>
</evidence>
<dbReference type="EMBL" id="JAAWVQ010095186">
    <property type="protein sequence ID" value="MBN3280066.1"/>
    <property type="molecule type" value="Genomic_DNA"/>
</dbReference>
<feature type="non-terminal residue" evidence="8">
    <location>
        <position position="665"/>
    </location>
</feature>
<gene>
    <name evidence="8" type="primary">Znf658_3</name>
    <name evidence="8" type="ORF">GTO93_0004658</name>
</gene>
<evidence type="ECO:0000313" key="9">
    <source>
        <dbReference type="Proteomes" id="UP001166093"/>
    </source>
</evidence>
<feature type="non-terminal residue" evidence="8">
    <location>
        <position position="1"/>
    </location>
</feature>
<feature type="domain" description="C2H2-type" evidence="7">
    <location>
        <begin position="172"/>
        <end position="199"/>
    </location>
</feature>
<dbReference type="SMART" id="SM00355">
    <property type="entry name" value="ZnF_C2H2"/>
    <property type="match status" value="13"/>
</dbReference>
<evidence type="ECO:0000259" key="7">
    <source>
        <dbReference type="PROSITE" id="PS50157"/>
    </source>
</evidence>
<feature type="domain" description="C2H2-type" evidence="7">
    <location>
        <begin position="583"/>
        <end position="610"/>
    </location>
</feature>
<dbReference type="PROSITE" id="PS50157">
    <property type="entry name" value="ZINC_FINGER_C2H2_2"/>
    <property type="match status" value="12"/>
</dbReference>
<evidence type="ECO:0000313" key="8">
    <source>
        <dbReference type="EMBL" id="MBN3280066.1"/>
    </source>
</evidence>
<feature type="domain" description="C2H2-type" evidence="7">
    <location>
        <begin position="473"/>
        <end position="500"/>
    </location>
</feature>
<feature type="domain" description="C2H2-type" evidence="7">
    <location>
        <begin position="445"/>
        <end position="472"/>
    </location>
</feature>
<organism evidence="8 9">
    <name type="scientific">Polyodon spathula</name>
    <name type="common">North American paddlefish</name>
    <name type="synonym">Squalus spathula</name>
    <dbReference type="NCBI Taxonomy" id="7913"/>
    <lineage>
        <taxon>Eukaryota</taxon>
        <taxon>Metazoa</taxon>
        <taxon>Chordata</taxon>
        <taxon>Craniata</taxon>
        <taxon>Vertebrata</taxon>
        <taxon>Euteleostomi</taxon>
        <taxon>Actinopterygii</taxon>
        <taxon>Chondrostei</taxon>
        <taxon>Acipenseriformes</taxon>
        <taxon>Polyodontidae</taxon>
        <taxon>Polyodon</taxon>
    </lineage>
</organism>
<dbReference type="SUPFAM" id="SSF57667">
    <property type="entry name" value="beta-beta-alpha zinc fingers"/>
    <property type="match status" value="6"/>
</dbReference>
<keyword evidence="2" id="KW-0677">Repeat</keyword>
<name>A0ABS2Y0A1_POLSP</name>
<protein>
    <submittedName>
        <fullName evidence="8">ZN658 protein</fullName>
    </submittedName>
</protein>
<evidence type="ECO:0000256" key="4">
    <source>
        <dbReference type="ARBA" id="ARBA00022833"/>
    </source>
</evidence>
<feature type="region of interest" description="Disordered" evidence="6">
    <location>
        <begin position="271"/>
        <end position="304"/>
    </location>
</feature>
<keyword evidence="1" id="KW-0479">Metal-binding</keyword>
<feature type="domain" description="C2H2-type" evidence="7">
    <location>
        <begin position="374"/>
        <end position="401"/>
    </location>
</feature>
<reference evidence="8" key="1">
    <citation type="journal article" date="2021" name="Cell">
        <title>Tracing the genetic footprints of vertebrate landing in non-teleost ray-finned fishes.</title>
        <authorList>
            <person name="Bi X."/>
            <person name="Wang K."/>
            <person name="Yang L."/>
            <person name="Pan H."/>
            <person name="Jiang H."/>
            <person name="Wei Q."/>
            <person name="Fang M."/>
            <person name="Yu H."/>
            <person name="Zhu C."/>
            <person name="Cai Y."/>
            <person name="He Y."/>
            <person name="Gan X."/>
            <person name="Zeng H."/>
            <person name="Yu D."/>
            <person name="Zhu Y."/>
            <person name="Jiang H."/>
            <person name="Qiu Q."/>
            <person name="Yang H."/>
            <person name="Zhang Y.E."/>
            <person name="Wang W."/>
            <person name="Zhu M."/>
            <person name="He S."/>
            <person name="Zhang G."/>
        </authorList>
    </citation>
    <scope>NUCLEOTIDE SEQUENCE</scope>
    <source>
        <strain evidence="8">Pddl_001</strain>
    </source>
</reference>
<feature type="domain" description="C2H2-type" evidence="7">
    <location>
        <begin position="346"/>
        <end position="373"/>
    </location>
</feature>
<keyword evidence="4" id="KW-0862">Zinc</keyword>
<feature type="domain" description="C2H2-type" evidence="7">
    <location>
        <begin position="611"/>
        <end position="638"/>
    </location>
</feature>
<evidence type="ECO:0000256" key="6">
    <source>
        <dbReference type="SAM" id="MobiDB-lite"/>
    </source>
</evidence>
<dbReference type="InterPro" id="IPR013087">
    <property type="entry name" value="Znf_C2H2_type"/>
</dbReference>
<comment type="caution">
    <text evidence="8">The sequence shown here is derived from an EMBL/GenBank/DDBJ whole genome shotgun (WGS) entry which is preliminary data.</text>
</comment>
<dbReference type="PROSITE" id="PS00028">
    <property type="entry name" value="ZINC_FINGER_C2H2_1"/>
    <property type="match status" value="10"/>
</dbReference>